<dbReference type="InterPro" id="IPR036259">
    <property type="entry name" value="MFS_trans_sf"/>
</dbReference>
<feature type="transmembrane region" description="Helical" evidence="2">
    <location>
        <begin position="319"/>
        <end position="340"/>
    </location>
</feature>
<dbReference type="InterPro" id="IPR020846">
    <property type="entry name" value="MFS_dom"/>
</dbReference>
<dbReference type="InterPro" id="IPR011701">
    <property type="entry name" value="MFS"/>
</dbReference>
<reference evidence="5" key="1">
    <citation type="submission" date="2025-08" db="UniProtKB">
        <authorList>
            <consortium name="RefSeq"/>
        </authorList>
    </citation>
    <scope>IDENTIFICATION</scope>
</reference>
<feature type="transmembrane region" description="Helical" evidence="2">
    <location>
        <begin position="282"/>
        <end position="299"/>
    </location>
</feature>
<dbReference type="PANTHER" id="PTHR11360">
    <property type="entry name" value="MONOCARBOXYLATE TRANSPORTER"/>
    <property type="match status" value="1"/>
</dbReference>
<protein>
    <submittedName>
        <fullName evidence="5">Monocarboxylate transporter 14-like</fullName>
    </submittedName>
</protein>
<dbReference type="PANTHER" id="PTHR11360:SF172">
    <property type="entry name" value="MAJOR FACILITATOR SUPERFAMILY (MFS) PROFILE DOMAIN-CONTAINING PROTEIN"/>
    <property type="match status" value="1"/>
</dbReference>
<dbReference type="GO" id="GO:0016020">
    <property type="term" value="C:membrane"/>
    <property type="evidence" value="ECO:0007669"/>
    <property type="project" value="UniProtKB-SubCell"/>
</dbReference>
<accession>A0A8B7Z801</accession>
<sequence>MVCLQTRCGWSRWRWVVTFATFGQFFLSLGPLFNFSTLFLSLQEEFHSSAALTGWLGSLSGSLSCLASPLSALLSLKVRHRTVAIFGVVVFCAGLLTTSFVPVPMLGYAFFTFSVLTGVGGNLMTNASIALLLNWFAKGNFSRASALAQTGSSTGMLVFSPMLTAFITRYGWRNALRILSGGILAVGIADCLLLTDPPSTEGYAAGPRETPTEKHELESMVRVGHIGDDGHAEEGGGVARASTDESIETEATISCSELPQMEPQVDTDCRGRLHSFVTDVEVWAWCVSVTLSHFGWAFFDLNFASYLKDIGLGSNQISTVVMCFALGELGSKLVIALIGNRLPFMEVYMLLVSSLLGTVVLGLLTIAKTFGLMIFFAMVSGVLRSGVNAKVFVAAAQLFHDQYGTEWAITMSLVPNGIGYLISSPLAGILYDVTGDYVFSLLVMTTAFVGASSGYLFIAIRRRIRSRGSCFRSQRTLHPTGA</sequence>
<evidence type="ECO:0000256" key="2">
    <source>
        <dbReference type="SAM" id="Phobius"/>
    </source>
</evidence>
<feature type="transmembrane region" description="Helical" evidence="2">
    <location>
        <begin position="83"/>
        <end position="102"/>
    </location>
</feature>
<dbReference type="KEGG" id="aplc:110985228"/>
<dbReference type="RefSeq" id="XP_022101789.1">
    <property type="nucleotide sequence ID" value="XM_022246097.1"/>
</dbReference>
<dbReference type="Pfam" id="PF07690">
    <property type="entry name" value="MFS_1"/>
    <property type="match status" value="1"/>
</dbReference>
<evidence type="ECO:0000313" key="5">
    <source>
        <dbReference type="RefSeq" id="XP_022101789.1"/>
    </source>
</evidence>
<feature type="transmembrane region" description="Helical" evidence="2">
    <location>
        <begin position="108"/>
        <end position="133"/>
    </location>
</feature>
<evidence type="ECO:0000313" key="4">
    <source>
        <dbReference type="Proteomes" id="UP000694845"/>
    </source>
</evidence>
<dbReference type="Gene3D" id="1.20.1250.20">
    <property type="entry name" value="MFS general substrate transporter like domains"/>
    <property type="match status" value="2"/>
</dbReference>
<dbReference type="Proteomes" id="UP000694845">
    <property type="component" value="Unplaced"/>
</dbReference>
<feature type="transmembrane region" description="Helical" evidence="2">
    <location>
        <begin position="12"/>
        <end position="33"/>
    </location>
</feature>
<gene>
    <name evidence="5" type="primary">LOC110985228</name>
</gene>
<evidence type="ECO:0000259" key="3">
    <source>
        <dbReference type="PROSITE" id="PS50850"/>
    </source>
</evidence>
<feature type="transmembrane region" description="Helical" evidence="2">
    <location>
        <begin position="437"/>
        <end position="458"/>
    </location>
</feature>
<name>A0A8B7Z801_ACAPL</name>
<feature type="transmembrane region" description="Helical" evidence="2">
    <location>
        <begin position="53"/>
        <end position="76"/>
    </location>
</feature>
<keyword evidence="4" id="KW-1185">Reference proteome</keyword>
<dbReference type="GO" id="GO:0008028">
    <property type="term" value="F:monocarboxylic acid transmembrane transporter activity"/>
    <property type="evidence" value="ECO:0007669"/>
    <property type="project" value="TreeGrafter"/>
</dbReference>
<feature type="transmembrane region" description="Helical" evidence="2">
    <location>
        <begin position="407"/>
        <end position="431"/>
    </location>
</feature>
<proteinExistence type="predicted"/>
<dbReference type="PROSITE" id="PS50850">
    <property type="entry name" value="MFS"/>
    <property type="match status" value="1"/>
</dbReference>
<feature type="transmembrane region" description="Helical" evidence="2">
    <location>
        <begin position="154"/>
        <end position="172"/>
    </location>
</feature>
<dbReference type="AlphaFoldDB" id="A0A8B7Z801"/>
<keyword evidence="2" id="KW-0812">Transmembrane</keyword>
<dbReference type="InterPro" id="IPR050327">
    <property type="entry name" value="Proton-linked_MCT"/>
</dbReference>
<keyword evidence="2" id="KW-1133">Transmembrane helix</keyword>
<dbReference type="GeneID" id="110985228"/>
<feature type="transmembrane region" description="Helical" evidence="2">
    <location>
        <begin position="347"/>
        <end position="367"/>
    </location>
</feature>
<feature type="domain" description="Major facilitator superfamily (MFS) profile" evidence="3">
    <location>
        <begin position="16"/>
        <end position="462"/>
    </location>
</feature>
<evidence type="ECO:0000256" key="1">
    <source>
        <dbReference type="ARBA" id="ARBA00004141"/>
    </source>
</evidence>
<dbReference type="OMA" id="TEWAITM"/>
<dbReference type="SUPFAM" id="SSF103473">
    <property type="entry name" value="MFS general substrate transporter"/>
    <property type="match status" value="1"/>
</dbReference>
<comment type="subcellular location">
    <subcellularLocation>
        <location evidence="1">Membrane</location>
        <topology evidence="1">Multi-pass membrane protein</topology>
    </subcellularLocation>
</comment>
<organism evidence="4 5">
    <name type="scientific">Acanthaster planci</name>
    <name type="common">Crown-of-thorns starfish</name>
    <dbReference type="NCBI Taxonomy" id="133434"/>
    <lineage>
        <taxon>Eukaryota</taxon>
        <taxon>Metazoa</taxon>
        <taxon>Echinodermata</taxon>
        <taxon>Eleutherozoa</taxon>
        <taxon>Asterozoa</taxon>
        <taxon>Asteroidea</taxon>
        <taxon>Valvatacea</taxon>
        <taxon>Valvatida</taxon>
        <taxon>Acanthasteridae</taxon>
        <taxon>Acanthaster</taxon>
    </lineage>
</organism>
<keyword evidence="2" id="KW-0472">Membrane</keyword>
<dbReference type="OrthoDB" id="6509908at2759"/>